<evidence type="ECO:0000313" key="2">
    <source>
        <dbReference type="Proteomes" id="UP001144673"/>
    </source>
</evidence>
<sequence>MLETITECPEDEHTQNQPNLKWSTQYTGVFSNKSCPFYLLTPSGLIREFIFAGSLFTGSKVQQMTISQPNRLKVVQPDIPDQGYWQDGNMNSFIVFYFRTLYTI</sequence>
<dbReference type="RefSeq" id="XP_056058180.1">
    <property type="nucleotide sequence ID" value="XM_056202646.1"/>
</dbReference>
<keyword evidence="2" id="KW-1185">Reference proteome</keyword>
<gene>
    <name evidence="1" type="ORF">LMH87_005006</name>
</gene>
<proteinExistence type="predicted"/>
<evidence type="ECO:0000313" key="1">
    <source>
        <dbReference type="EMBL" id="KAJ4163265.1"/>
    </source>
</evidence>
<dbReference type="EMBL" id="JAJHUN010000001">
    <property type="protein sequence ID" value="KAJ4163265.1"/>
    <property type="molecule type" value="Genomic_DNA"/>
</dbReference>
<organism evidence="1 2">
    <name type="scientific">Akanthomyces muscarius</name>
    <name type="common">Entomopathogenic fungus</name>
    <name type="synonym">Lecanicillium muscarium</name>
    <dbReference type="NCBI Taxonomy" id="2231603"/>
    <lineage>
        <taxon>Eukaryota</taxon>
        <taxon>Fungi</taxon>
        <taxon>Dikarya</taxon>
        <taxon>Ascomycota</taxon>
        <taxon>Pezizomycotina</taxon>
        <taxon>Sordariomycetes</taxon>
        <taxon>Hypocreomycetidae</taxon>
        <taxon>Hypocreales</taxon>
        <taxon>Cordycipitaceae</taxon>
        <taxon>Akanthomyces</taxon>
    </lineage>
</organism>
<dbReference type="GeneID" id="80892165"/>
<dbReference type="KEGG" id="amus:LMH87_005006"/>
<dbReference type="Proteomes" id="UP001144673">
    <property type="component" value="Chromosome 1"/>
</dbReference>
<name>A0A9W8QLM9_AKAMU</name>
<dbReference type="AlphaFoldDB" id="A0A9W8QLM9"/>
<protein>
    <submittedName>
        <fullName evidence="1">Uncharacterized protein</fullName>
    </submittedName>
</protein>
<reference evidence="1" key="1">
    <citation type="journal article" date="2023" name="Access Microbiol">
        <title>De-novo genome assembly for Akanthomyces muscarius, a biocontrol agent of insect agricultural pests.</title>
        <authorList>
            <person name="Erdos Z."/>
            <person name="Studholme D.J."/>
            <person name="Raymond B."/>
            <person name="Sharma M."/>
        </authorList>
    </citation>
    <scope>NUCLEOTIDE SEQUENCE</scope>
    <source>
        <strain evidence="1">Ve6</strain>
    </source>
</reference>
<comment type="caution">
    <text evidence="1">The sequence shown here is derived from an EMBL/GenBank/DDBJ whole genome shotgun (WGS) entry which is preliminary data.</text>
</comment>
<accession>A0A9W8QLM9</accession>